<dbReference type="SUPFAM" id="SSF52313">
    <property type="entry name" value="Ribosomal protein S2"/>
    <property type="match status" value="1"/>
</dbReference>
<gene>
    <name evidence="2" type="ORF">LDC_2573</name>
</gene>
<dbReference type="PANTHER" id="PTHR12534:SF0">
    <property type="entry name" value="SMALL RIBOSOMAL SUBUNIT PROTEIN US2M"/>
    <property type="match status" value="1"/>
</dbReference>
<keyword evidence="2" id="KW-0687">Ribonucleoprotein</keyword>
<dbReference type="AlphaFoldDB" id="D9PLZ7"/>
<name>D9PLZ7_9ZZZZ</name>
<dbReference type="InterPro" id="IPR005706">
    <property type="entry name" value="Ribosomal_uS2_bac/mit/plastid"/>
</dbReference>
<dbReference type="InterPro" id="IPR023591">
    <property type="entry name" value="Ribosomal_uS2_flav_dom_sf"/>
</dbReference>
<dbReference type="InterPro" id="IPR001865">
    <property type="entry name" value="Ribosomal_uS2"/>
</dbReference>
<keyword evidence="2" id="KW-0689">Ribosomal protein</keyword>
<sequence>MKKTPDLIFVVDGAYEAQALREAKTLKIVSLAVLNTNGNPDLVEAFVPANTNSIKSINYIAEELKTVLKSVKTTKAPNEIKKIEVKNTTTKAA</sequence>
<dbReference type="Pfam" id="PF00318">
    <property type="entry name" value="Ribosomal_S2"/>
    <property type="match status" value="1"/>
</dbReference>
<comment type="caution">
    <text evidence="2">The sequence shown here is derived from an EMBL/GenBank/DDBJ whole genome shotgun (WGS) entry which is preliminary data.</text>
</comment>
<evidence type="ECO:0000256" key="1">
    <source>
        <dbReference type="ARBA" id="ARBA00006242"/>
    </source>
</evidence>
<protein>
    <submittedName>
        <fullName evidence="2">Ribosomal protein S2</fullName>
    </submittedName>
</protein>
<dbReference type="Gene3D" id="3.40.50.10490">
    <property type="entry name" value="Glucose-6-phosphate isomerase like protein, domain 1"/>
    <property type="match status" value="1"/>
</dbReference>
<dbReference type="GO" id="GO:0006412">
    <property type="term" value="P:translation"/>
    <property type="evidence" value="ECO:0007669"/>
    <property type="project" value="InterPro"/>
</dbReference>
<dbReference type="PANTHER" id="PTHR12534">
    <property type="entry name" value="30S RIBOSOMAL PROTEIN S2 PROKARYOTIC AND ORGANELLAR"/>
    <property type="match status" value="1"/>
</dbReference>
<proteinExistence type="inferred from homology"/>
<dbReference type="PRINTS" id="PR00395">
    <property type="entry name" value="RIBOSOMALS2"/>
</dbReference>
<accession>D9PLZ7</accession>
<reference evidence="2" key="1">
    <citation type="submission" date="2010-07" db="EMBL/GenBank/DDBJ databases">
        <authorList>
            <consortium name="CONSOLIDER consortium CSD2007-00005"/>
            <person name="Guazzaroni M.-E."/>
            <person name="Richter M."/>
            <person name="Garcia-Salamanca A."/>
            <person name="Yarza P."/>
            <person name="Ferrer M."/>
        </authorList>
    </citation>
    <scope>NUCLEOTIDE SEQUENCE</scope>
</reference>
<evidence type="ECO:0000313" key="2">
    <source>
        <dbReference type="EMBL" id="EFK95423.1"/>
    </source>
</evidence>
<organism evidence="2">
    <name type="scientific">sediment metagenome</name>
    <dbReference type="NCBI Taxonomy" id="749907"/>
    <lineage>
        <taxon>unclassified sequences</taxon>
        <taxon>metagenomes</taxon>
        <taxon>ecological metagenomes</taxon>
    </lineage>
</organism>
<reference evidence="2" key="2">
    <citation type="journal article" date="2011" name="Microb. Ecol.">
        <title>Taxonomic and Functional Metagenomic Profiling of the Microbial Community in the Anoxic Sediment of a Sub-saline Shallow Lake (Laguna de Carrizo, Central Spain).</title>
        <authorList>
            <person name="Ferrer M."/>
            <person name="Guazzaroni M.E."/>
            <person name="Richter M."/>
            <person name="Garcia-Salamanca A."/>
            <person name="Yarza P."/>
            <person name="Suarez-Suarez A."/>
            <person name="Solano J."/>
            <person name="Alcaide M."/>
            <person name="van Dillewijn P."/>
            <person name="Molina-Henares M.A."/>
            <person name="Lopez-Cortes N."/>
            <person name="Al-Ramahi Y."/>
            <person name="Guerrero C."/>
            <person name="Acosta A."/>
            <person name="de Eugenio L.I."/>
            <person name="Martinez V."/>
            <person name="Marques S."/>
            <person name="Rojo F."/>
            <person name="Santero E."/>
            <person name="Genilloud O."/>
            <person name="Perez-Perez J."/>
            <person name="Rossello-Mora R."/>
            <person name="Ramos J.L."/>
        </authorList>
    </citation>
    <scope>NUCLEOTIDE SEQUENCE</scope>
</reference>
<dbReference type="GO" id="GO:0003735">
    <property type="term" value="F:structural constituent of ribosome"/>
    <property type="evidence" value="ECO:0007669"/>
    <property type="project" value="InterPro"/>
</dbReference>
<comment type="similarity">
    <text evidence="1">Belongs to the universal ribosomal protein uS2 family.</text>
</comment>
<dbReference type="GO" id="GO:0015935">
    <property type="term" value="C:small ribosomal subunit"/>
    <property type="evidence" value="ECO:0007669"/>
    <property type="project" value="InterPro"/>
</dbReference>
<dbReference type="EMBL" id="ADZX01000783">
    <property type="protein sequence ID" value="EFK95423.1"/>
    <property type="molecule type" value="Genomic_DNA"/>
</dbReference>